<dbReference type="AlphaFoldDB" id="A0ABD2PUV7"/>
<keyword evidence="2" id="KW-1185">Reference proteome</keyword>
<dbReference type="Proteomes" id="UP001626550">
    <property type="component" value="Unassembled WGS sequence"/>
</dbReference>
<comment type="caution">
    <text evidence="1">The sequence shown here is derived from an EMBL/GenBank/DDBJ whole genome shotgun (WGS) entry which is preliminary data.</text>
</comment>
<organism evidence="1 2">
    <name type="scientific">Cichlidogyrus casuarinus</name>
    <dbReference type="NCBI Taxonomy" id="1844966"/>
    <lineage>
        <taxon>Eukaryota</taxon>
        <taxon>Metazoa</taxon>
        <taxon>Spiralia</taxon>
        <taxon>Lophotrochozoa</taxon>
        <taxon>Platyhelminthes</taxon>
        <taxon>Monogenea</taxon>
        <taxon>Monopisthocotylea</taxon>
        <taxon>Dactylogyridea</taxon>
        <taxon>Ancyrocephalidae</taxon>
        <taxon>Cichlidogyrus</taxon>
    </lineage>
</organism>
<evidence type="ECO:0000313" key="1">
    <source>
        <dbReference type="EMBL" id="KAL3311236.1"/>
    </source>
</evidence>
<sequence length="90" mass="10239">MATKEQWVKWVREGQTENTIPEKPFEVQTGWYQLKDSKLIPINVEVPKVLPSNETQEEREARMDRIFAKLGNGGQPAADNGCCCHCCMLS</sequence>
<reference evidence="1 2" key="1">
    <citation type="submission" date="2024-11" db="EMBL/GenBank/DDBJ databases">
        <title>Adaptive evolution of stress response genes in parasites aligns with host niche diversity.</title>
        <authorList>
            <person name="Hahn C."/>
            <person name="Resl P."/>
        </authorList>
    </citation>
    <scope>NUCLEOTIDE SEQUENCE [LARGE SCALE GENOMIC DNA]</scope>
    <source>
        <strain evidence="1">EGGRZ-B1_66</strain>
        <tissue evidence="1">Body</tissue>
    </source>
</reference>
<dbReference type="EMBL" id="JBJKFK010002352">
    <property type="protein sequence ID" value="KAL3311236.1"/>
    <property type="molecule type" value="Genomic_DNA"/>
</dbReference>
<proteinExistence type="predicted"/>
<gene>
    <name evidence="1" type="ORF">Ciccas_010186</name>
</gene>
<protein>
    <submittedName>
        <fullName evidence="1">Uncharacterized protein</fullName>
    </submittedName>
</protein>
<accession>A0ABD2PUV7</accession>
<name>A0ABD2PUV7_9PLAT</name>
<evidence type="ECO:0000313" key="2">
    <source>
        <dbReference type="Proteomes" id="UP001626550"/>
    </source>
</evidence>